<dbReference type="PANTHER" id="PTHR30336">
    <property type="entry name" value="INNER MEMBRANE PROTEIN, PROBABLE PERMEASE"/>
    <property type="match status" value="1"/>
</dbReference>
<keyword evidence="1" id="KW-1133">Transmembrane helix</keyword>
<organism evidence="3 4">
    <name type="scientific">Flavobacterium qiangtangense</name>
    <dbReference type="NCBI Taxonomy" id="1442595"/>
    <lineage>
        <taxon>Bacteria</taxon>
        <taxon>Pseudomonadati</taxon>
        <taxon>Bacteroidota</taxon>
        <taxon>Flavobacteriia</taxon>
        <taxon>Flavobacteriales</taxon>
        <taxon>Flavobacteriaceae</taxon>
        <taxon>Flavobacterium</taxon>
    </lineage>
</organism>
<accession>A0ABW1PKL2</accession>
<dbReference type="EMBL" id="JBHSQB010000004">
    <property type="protein sequence ID" value="MFC6095839.1"/>
    <property type="molecule type" value="Genomic_DNA"/>
</dbReference>
<proteinExistence type="predicted"/>
<feature type="transmembrane region" description="Helical" evidence="1">
    <location>
        <begin position="12"/>
        <end position="31"/>
    </location>
</feature>
<name>A0ABW1PKL2_9FLAO</name>
<dbReference type="InterPro" id="IPR003848">
    <property type="entry name" value="DUF218"/>
</dbReference>
<dbReference type="Pfam" id="PF02698">
    <property type="entry name" value="DUF218"/>
    <property type="match status" value="1"/>
</dbReference>
<reference evidence="4" key="1">
    <citation type="journal article" date="2019" name="Int. J. Syst. Evol. Microbiol.">
        <title>The Global Catalogue of Microorganisms (GCM) 10K type strain sequencing project: providing services to taxonomists for standard genome sequencing and annotation.</title>
        <authorList>
            <consortium name="The Broad Institute Genomics Platform"/>
            <consortium name="The Broad Institute Genome Sequencing Center for Infectious Disease"/>
            <person name="Wu L."/>
            <person name="Ma J."/>
        </authorList>
    </citation>
    <scope>NUCLEOTIDE SEQUENCE [LARGE SCALE GENOMIC DNA]</scope>
    <source>
        <strain evidence="4">CCUG 49679</strain>
    </source>
</reference>
<comment type="caution">
    <text evidence="3">The sequence shown here is derived from an EMBL/GenBank/DDBJ whole genome shotgun (WGS) entry which is preliminary data.</text>
</comment>
<evidence type="ECO:0000313" key="4">
    <source>
        <dbReference type="Proteomes" id="UP001596287"/>
    </source>
</evidence>
<keyword evidence="1" id="KW-0472">Membrane</keyword>
<dbReference type="InterPro" id="IPR051599">
    <property type="entry name" value="Cell_Envelope_Assoc"/>
</dbReference>
<feature type="domain" description="DUF218" evidence="2">
    <location>
        <begin position="51"/>
        <end position="187"/>
    </location>
</feature>
<dbReference type="Proteomes" id="UP001596287">
    <property type="component" value="Unassembled WGS sequence"/>
</dbReference>
<sequence length="221" mass="25226">MKLKVFKKFIKPILILSLIGIIAVIATNIYVDSKTDKLIFEDQSYLPKTNVAIIFGAGIKDNKPGRYLKDRLDAGISLYKNNKVQKLLLSGDNGNDAHDELTVMKLYCFEKGIDTTKIYIDYAGFDSYSTMYRAKEIFKVDTAILVTQQYHLNRCIYIGEKLGIKSYGYSANNGEYKGYKYYSFREYFSIAKSVLDVARNRQPHFLGETVSINGTSNYTKE</sequence>
<dbReference type="CDD" id="cd06259">
    <property type="entry name" value="YdcF-like"/>
    <property type="match status" value="1"/>
</dbReference>
<dbReference type="RefSeq" id="WP_379790515.1">
    <property type="nucleotide sequence ID" value="NZ_JBHSQB010000004.1"/>
</dbReference>
<evidence type="ECO:0000256" key="1">
    <source>
        <dbReference type="SAM" id="Phobius"/>
    </source>
</evidence>
<evidence type="ECO:0000313" key="3">
    <source>
        <dbReference type="EMBL" id="MFC6095839.1"/>
    </source>
</evidence>
<evidence type="ECO:0000259" key="2">
    <source>
        <dbReference type="Pfam" id="PF02698"/>
    </source>
</evidence>
<keyword evidence="1" id="KW-0812">Transmembrane</keyword>
<protein>
    <submittedName>
        <fullName evidence="3">Vancomycin high temperature exclusion protein</fullName>
    </submittedName>
</protein>
<gene>
    <name evidence="3" type="ORF">ACFPVY_04200</name>
</gene>
<dbReference type="PANTHER" id="PTHR30336:SF6">
    <property type="entry name" value="INTEGRAL MEMBRANE PROTEIN"/>
    <property type="match status" value="1"/>
</dbReference>
<keyword evidence="4" id="KW-1185">Reference proteome</keyword>